<dbReference type="EMBL" id="BGZK01001727">
    <property type="protein sequence ID" value="GBP85290.1"/>
    <property type="molecule type" value="Genomic_DNA"/>
</dbReference>
<evidence type="ECO:0000313" key="6">
    <source>
        <dbReference type="Proteomes" id="UP000299102"/>
    </source>
</evidence>
<dbReference type="Proteomes" id="UP000299102">
    <property type="component" value="Unassembled WGS sequence"/>
</dbReference>
<dbReference type="AlphaFoldDB" id="A0A4C1ZC32"/>
<keyword evidence="3" id="KW-0407">Ion channel</keyword>
<evidence type="ECO:0000259" key="4">
    <source>
        <dbReference type="PROSITE" id="PS50878"/>
    </source>
</evidence>
<dbReference type="PRINTS" id="PR00252">
    <property type="entry name" value="NRIONCHANNEL"/>
</dbReference>
<organism evidence="5 6">
    <name type="scientific">Eumeta variegata</name>
    <name type="common">Bagworm moth</name>
    <name type="synonym">Eumeta japonica</name>
    <dbReference type="NCBI Taxonomy" id="151549"/>
    <lineage>
        <taxon>Eukaryota</taxon>
        <taxon>Metazoa</taxon>
        <taxon>Ecdysozoa</taxon>
        <taxon>Arthropoda</taxon>
        <taxon>Hexapoda</taxon>
        <taxon>Insecta</taxon>
        <taxon>Pterygota</taxon>
        <taxon>Neoptera</taxon>
        <taxon>Endopterygota</taxon>
        <taxon>Lepidoptera</taxon>
        <taxon>Glossata</taxon>
        <taxon>Ditrysia</taxon>
        <taxon>Tineoidea</taxon>
        <taxon>Psychidae</taxon>
        <taxon>Oiketicinae</taxon>
        <taxon>Eumeta</taxon>
    </lineage>
</organism>
<proteinExistence type="inferred from homology"/>
<dbReference type="GO" id="GO:0005230">
    <property type="term" value="F:extracellular ligand-gated monoatomic ion channel activity"/>
    <property type="evidence" value="ECO:0007669"/>
    <property type="project" value="InterPro"/>
</dbReference>
<evidence type="ECO:0000256" key="1">
    <source>
        <dbReference type="ARBA" id="ARBA00004141"/>
    </source>
</evidence>
<keyword evidence="3" id="KW-0813">Transport</keyword>
<comment type="subcellular location">
    <subcellularLocation>
        <location evidence="1">Membrane</location>
        <topology evidence="1">Multi-pass membrane protein</topology>
    </subcellularLocation>
</comment>
<dbReference type="GO" id="GO:0016020">
    <property type="term" value="C:membrane"/>
    <property type="evidence" value="ECO:0007669"/>
    <property type="project" value="UniProtKB-SubCell"/>
</dbReference>
<dbReference type="GO" id="GO:0004888">
    <property type="term" value="F:transmembrane signaling receptor activity"/>
    <property type="evidence" value="ECO:0007669"/>
    <property type="project" value="InterPro"/>
</dbReference>
<keyword evidence="2" id="KW-0472">Membrane</keyword>
<dbReference type="InterPro" id="IPR036734">
    <property type="entry name" value="Neur_chan_lig-bd_sf"/>
</dbReference>
<keyword evidence="5" id="KW-0675">Receptor</keyword>
<dbReference type="InterPro" id="IPR018000">
    <property type="entry name" value="Neurotransmitter_ion_chnl_CS"/>
</dbReference>
<gene>
    <name evidence="5" type="primary">Gabrd</name>
    <name evidence="5" type="ORF">EVAR_56839_1</name>
</gene>
<protein>
    <submittedName>
        <fullName evidence="5">Gamma-aminobutyric acid receptor subunit delta</fullName>
    </submittedName>
</protein>
<dbReference type="InterPro" id="IPR000477">
    <property type="entry name" value="RT_dom"/>
</dbReference>
<dbReference type="PANTHER" id="PTHR18945">
    <property type="entry name" value="NEUROTRANSMITTER GATED ION CHANNEL"/>
    <property type="match status" value="1"/>
</dbReference>
<dbReference type="OrthoDB" id="6667051at2759"/>
<name>A0A4C1ZC32_EUMVA</name>
<keyword evidence="6" id="KW-1185">Reference proteome</keyword>
<comment type="caution">
    <text evidence="5">The sequence shown here is derived from an EMBL/GenBank/DDBJ whole genome shotgun (WGS) entry which is preliminary data.</text>
</comment>
<dbReference type="SUPFAM" id="SSF63712">
    <property type="entry name" value="Nicotinic receptor ligand binding domain-like"/>
    <property type="match status" value="1"/>
</dbReference>
<dbReference type="PROSITE" id="PS50878">
    <property type="entry name" value="RT_POL"/>
    <property type="match status" value="1"/>
</dbReference>
<dbReference type="Pfam" id="PF02931">
    <property type="entry name" value="Neur_chan_LBD"/>
    <property type="match status" value="1"/>
</dbReference>
<dbReference type="PROSITE" id="PS00236">
    <property type="entry name" value="NEUROTR_ION_CHANNEL"/>
    <property type="match status" value="1"/>
</dbReference>
<evidence type="ECO:0000256" key="2">
    <source>
        <dbReference type="ARBA" id="ARBA00023136"/>
    </source>
</evidence>
<evidence type="ECO:0000313" key="5">
    <source>
        <dbReference type="EMBL" id="GBP85290.1"/>
    </source>
</evidence>
<reference evidence="5 6" key="1">
    <citation type="journal article" date="2019" name="Commun. Biol.">
        <title>The bagworm genome reveals a unique fibroin gene that provides high tensile strength.</title>
        <authorList>
            <person name="Kono N."/>
            <person name="Nakamura H."/>
            <person name="Ohtoshi R."/>
            <person name="Tomita M."/>
            <person name="Numata K."/>
            <person name="Arakawa K."/>
        </authorList>
    </citation>
    <scope>NUCLEOTIDE SEQUENCE [LARGE SCALE GENOMIC DNA]</scope>
</reference>
<accession>A0A4C1ZC32</accession>
<dbReference type="STRING" id="151549.A0A4C1ZC32"/>
<sequence length="277" mass="31500">MGVPQGSILGPFLFLVYINDLSHLVEDGHGIILFADDTSLLFKIGRHQPAFDDQISKNLTLQYSLFYEDNNTTVYIGLKVKRVSGVDENKQEITLDVFLQVSWEEKRLHLLPEGAAFVDLPWEYRQLIWTPDLYISQLQSMKIMSVLQEMASLRLYSNGTVSVSIGAMITIKCDMDFVLYPLDVQKCPIDFSSYKYTTHEVHFEWRNMGGAWLGLGGDQRDHCRLPKYVVTFSTEQSNQSLFGEGKCILIALRFGRLPRGVCQRFCPRVVLTAACAP</sequence>
<dbReference type="Gene3D" id="2.70.170.10">
    <property type="entry name" value="Neurotransmitter-gated ion-channel ligand-binding domain"/>
    <property type="match status" value="1"/>
</dbReference>
<keyword evidence="3" id="KW-0406">Ion transport</keyword>
<feature type="domain" description="Reverse transcriptase" evidence="4">
    <location>
        <begin position="1"/>
        <end position="99"/>
    </location>
</feature>
<dbReference type="InterPro" id="IPR006202">
    <property type="entry name" value="Neur_chan_lig-bd"/>
</dbReference>
<dbReference type="InterPro" id="IPR006201">
    <property type="entry name" value="Neur_channel"/>
</dbReference>
<comment type="similarity">
    <text evidence="3">Belongs to the ligand-gated ion channel (TC 1.A.9) family.</text>
</comment>
<evidence type="ECO:0000256" key="3">
    <source>
        <dbReference type="RuleBase" id="RU000687"/>
    </source>
</evidence>